<gene>
    <name evidence="1" type="ORF">MCC93_16150</name>
</gene>
<dbReference type="AlphaFoldDB" id="A0A0C1GYW6"/>
<reference evidence="1 2" key="1">
    <citation type="submission" date="2014-12" db="EMBL/GenBank/DDBJ databases">
        <title>Genome sequence of Morococcus cerebrosus.</title>
        <authorList>
            <person name="Shin S.-K."/>
            <person name="Yi H."/>
        </authorList>
    </citation>
    <scope>NUCLEOTIDE SEQUENCE [LARGE SCALE GENOMIC DNA]</scope>
    <source>
        <strain evidence="1 2">CIP 81.93</strain>
    </source>
</reference>
<evidence type="ECO:0000313" key="2">
    <source>
        <dbReference type="Proteomes" id="UP000031390"/>
    </source>
</evidence>
<accession>A0A0C1GYW6</accession>
<sequence>MSNFTRKQRIQVCRAGILVSDDLFLPKIDGLFKKWQWQL</sequence>
<organism evidence="1 2">
    <name type="scientific">Morococcus cerebrosus</name>
    <dbReference type="NCBI Taxonomy" id="1056807"/>
    <lineage>
        <taxon>Bacteria</taxon>
        <taxon>Pseudomonadati</taxon>
        <taxon>Pseudomonadota</taxon>
        <taxon>Betaproteobacteria</taxon>
        <taxon>Neisseriales</taxon>
        <taxon>Neisseriaceae</taxon>
        <taxon>Morococcus</taxon>
    </lineage>
</organism>
<proteinExistence type="predicted"/>
<protein>
    <submittedName>
        <fullName evidence="1">Uncharacterized protein</fullName>
    </submittedName>
</protein>
<comment type="caution">
    <text evidence="1">The sequence shown here is derived from an EMBL/GenBank/DDBJ whole genome shotgun (WGS) entry which is preliminary data.</text>
</comment>
<dbReference type="Proteomes" id="UP000031390">
    <property type="component" value="Unassembled WGS sequence"/>
</dbReference>
<dbReference type="EMBL" id="JUFZ01000071">
    <property type="protein sequence ID" value="KIC07017.1"/>
    <property type="molecule type" value="Genomic_DNA"/>
</dbReference>
<evidence type="ECO:0000313" key="1">
    <source>
        <dbReference type="EMBL" id="KIC07017.1"/>
    </source>
</evidence>
<name>A0A0C1GYW6_9NEIS</name>